<reference evidence="4" key="1">
    <citation type="journal article" date="2023" name="Mol. Phylogenet. Evol.">
        <title>Genome-scale phylogeny and comparative genomics of the fungal order Sordariales.</title>
        <authorList>
            <person name="Hensen N."/>
            <person name="Bonometti L."/>
            <person name="Westerberg I."/>
            <person name="Brannstrom I.O."/>
            <person name="Guillou S."/>
            <person name="Cros-Aarteil S."/>
            <person name="Calhoun S."/>
            <person name="Haridas S."/>
            <person name="Kuo A."/>
            <person name="Mondo S."/>
            <person name="Pangilinan J."/>
            <person name="Riley R."/>
            <person name="LaButti K."/>
            <person name="Andreopoulos B."/>
            <person name="Lipzen A."/>
            <person name="Chen C."/>
            <person name="Yan M."/>
            <person name="Daum C."/>
            <person name="Ng V."/>
            <person name="Clum A."/>
            <person name="Steindorff A."/>
            <person name="Ohm R.A."/>
            <person name="Martin F."/>
            <person name="Silar P."/>
            <person name="Natvig D.O."/>
            <person name="Lalanne C."/>
            <person name="Gautier V."/>
            <person name="Ament-Velasquez S.L."/>
            <person name="Kruys A."/>
            <person name="Hutchinson M.I."/>
            <person name="Powell A.J."/>
            <person name="Barry K."/>
            <person name="Miller A.N."/>
            <person name="Grigoriev I.V."/>
            <person name="Debuchy R."/>
            <person name="Gladieux P."/>
            <person name="Hiltunen Thoren M."/>
            <person name="Johannesson H."/>
        </authorList>
    </citation>
    <scope>NUCLEOTIDE SEQUENCE</scope>
    <source>
        <strain evidence="4">CBS 141.50</strain>
    </source>
</reference>
<keyword evidence="2" id="KW-0560">Oxidoreductase</keyword>
<dbReference type="GeneID" id="87814001"/>
<gene>
    <name evidence="4" type="ORF">C8A04DRAFT_12591</name>
</gene>
<comment type="similarity">
    <text evidence="1">Belongs to the zinc-containing alcohol dehydrogenase family.</text>
</comment>
<dbReference type="Proteomes" id="UP001302676">
    <property type="component" value="Unassembled WGS sequence"/>
</dbReference>
<dbReference type="SUPFAM" id="SSF50129">
    <property type="entry name" value="GroES-like"/>
    <property type="match status" value="1"/>
</dbReference>
<evidence type="ECO:0000313" key="5">
    <source>
        <dbReference type="Proteomes" id="UP001302676"/>
    </source>
</evidence>
<dbReference type="CDD" id="cd08249">
    <property type="entry name" value="enoyl_reductase_like"/>
    <property type="match status" value="1"/>
</dbReference>
<dbReference type="Pfam" id="PF08240">
    <property type="entry name" value="ADH_N"/>
    <property type="match status" value="1"/>
</dbReference>
<dbReference type="InterPro" id="IPR013154">
    <property type="entry name" value="ADH-like_N"/>
</dbReference>
<feature type="domain" description="Enoyl reductase (ER)" evidence="3">
    <location>
        <begin position="16"/>
        <end position="353"/>
    </location>
</feature>
<reference evidence="4" key="2">
    <citation type="submission" date="2023-05" db="EMBL/GenBank/DDBJ databases">
        <authorList>
            <consortium name="Lawrence Berkeley National Laboratory"/>
            <person name="Steindorff A."/>
            <person name="Hensen N."/>
            <person name="Bonometti L."/>
            <person name="Westerberg I."/>
            <person name="Brannstrom I.O."/>
            <person name="Guillou S."/>
            <person name="Cros-Aarteil S."/>
            <person name="Calhoun S."/>
            <person name="Haridas S."/>
            <person name="Kuo A."/>
            <person name="Mondo S."/>
            <person name="Pangilinan J."/>
            <person name="Riley R."/>
            <person name="Labutti K."/>
            <person name="Andreopoulos B."/>
            <person name="Lipzen A."/>
            <person name="Chen C."/>
            <person name="Yanf M."/>
            <person name="Daum C."/>
            <person name="Ng V."/>
            <person name="Clum A."/>
            <person name="Ohm R."/>
            <person name="Martin F."/>
            <person name="Silar P."/>
            <person name="Natvig D."/>
            <person name="Lalanne C."/>
            <person name="Gautier V."/>
            <person name="Ament-Velasquez S.L."/>
            <person name="Kruys A."/>
            <person name="Hutchinson M.I."/>
            <person name="Powell A.J."/>
            <person name="Barry K."/>
            <person name="Miller A.N."/>
            <person name="Grigoriev I.V."/>
            <person name="Debuchy R."/>
            <person name="Gladieux P."/>
            <person name="Thoren M.H."/>
            <person name="Johannesson H."/>
        </authorList>
    </citation>
    <scope>NUCLEOTIDE SEQUENCE</scope>
    <source>
        <strain evidence="4">CBS 141.50</strain>
    </source>
</reference>
<organism evidence="4 5">
    <name type="scientific">Dichotomopilus funicola</name>
    <dbReference type="NCBI Taxonomy" id="1934379"/>
    <lineage>
        <taxon>Eukaryota</taxon>
        <taxon>Fungi</taxon>
        <taxon>Dikarya</taxon>
        <taxon>Ascomycota</taxon>
        <taxon>Pezizomycotina</taxon>
        <taxon>Sordariomycetes</taxon>
        <taxon>Sordariomycetidae</taxon>
        <taxon>Sordariales</taxon>
        <taxon>Chaetomiaceae</taxon>
        <taxon>Dichotomopilus</taxon>
    </lineage>
</organism>
<sequence length="355" mass="36575">MAQQTPNTAAFVPSAGAALVLGERPIPTPGPNELLIRTHAIGINPIDWKRQAFGIAIPSYPTILGADVAGVVVAVGSDVASSGLFRPGDRVLGSADAMGSGNFDHAGFQTYTILSASATAPLPKFLSFTDAATLPTATSTPAIALYETLGLPAPGVPLPAHSRKTGILIWGGASQVGAGTIQIAARQAGLTVFAAASPAHHARLRELGATGVVDYRSPTVVEDLLAAAEQAGVEITLGVDAVSSEQTLKTTAEVLSRFTTTEKKGRLATVAPWPQGLTVPGDGSLEVGWVQGGKIWSDRKDLGELLFNQLLAGWLERGEFVPGKAKVLEGGLGALQKGLEELKKGVSGEKLVVEV</sequence>
<evidence type="ECO:0000256" key="2">
    <source>
        <dbReference type="ARBA" id="ARBA00023002"/>
    </source>
</evidence>
<evidence type="ECO:0000256" key="1">
    <source>
        <dbReference type="ARBA" id="ARBA00008072"/>
    </source>
</evidence>
<keyword evidence="5" id="KW-1185">Reference proteome</keyword>
<dbReference type="PANTHER" id="PTHR45348">
    <property type="entry name" value="HYPOTHETICAL OXIDOREDUCTASE (EUROFUNG)"/>
    <property type="match status" value="1"/>
</dbReference>
<evidence type="ECO:0000313" key="4">
    <source>
        <dbReference type="EMBL" id="KAK4143190.1"/>
    </source>
</evidence>
<dbReference type="EMBL" id="MU853589">
    <property type="protein sequence ID" value="KAK4143190.1"/>
    <property type="molecule type" value="Genomic_DNA"/>
</dbReference>
<dbReference type="InterPro" id="IPR020843">
    <property type="entry name" value="ER"/>
</dbReference>
<dbReference type="SUPFAM" id="SSF51735">
    <property type="entry name" value="NAD(P)-binding Rossmann-fold domains"/>
    <property type="match status" value="1"/>
</dbReference>
<evidence type="ECO:0000259" key="3">
    <source>
        <dbReference type="SMART" id="SM00829"/>
    </source>
</evidence>
<dbReference type="Gene3D" id="3.40.50.720">
    <property type="entry name" value="NAD(P)-binding Rossmann-like Domain"/>
    <property type="match status" value="1"/>
</dbReference>
<dbReference type="RefSeq" id="XP_062636561.1">
    <property type="nucleotide sequence ID" value="XM_062777388.1"/>
</dbReference>
<dbReference type="InterPro" id="IPR036291">
    <property type="entry name" value="NAD(P)-bd_dom_sf"/>
</dbReference>
<dbReference type="GO" id="GO:0016651">
    <property type="term" value="F:oxidoreductase activity, acting on NAD(P)H"/>
    <property type="evidence" value="ECO:0007669"/>
    <property type="project" value="InterPro"/>
</dbReference>
<comment type="caution">
    <text evidence="4">The sequence shown here is derived from an EMBL/GenBank/DDBJ whole genome shotgun (WGS) entry which is preliminary data.</text>
</comment>
<proteinExistence type="inferred from homology"/>
<dbReference type="InterPro" id="IPR011032">
    <property type="entry name" value="GroES-like_sf"/>
</dbReference>
<accession>A0AAN6V364</accession>
<dbReference type="PANTHER" id="PTHR45348:SF2">
    <property type="entry name" value="ZINC-TYPE ALCOHOL DEHYDROGENASE-LIKE PROTEIN C2E1P3.01"/>
    <property type="match status" value="1"/>
</dbReference>
<dbReference type="InterPro" id="IPR047122">
    <property type="entry name" value="Trans-enoyl_RdTase-like"/>
</dbReference>
<dbReference type="SMART" id="SM00829">
    <property type="entry name" value="PKS_ER"/>
    <property type="match status" value="1"/>
</dbReference>
<dbReference type="AlphaFoldDB" id="A0AAN6V364"/>
<name>A0AAN6V364_9PEZI</name>
<protein>
    <submittedName>
        <fullName evidence="4">Chaperonin 10-like protein</fullName>
    </submittedName>
</protein>
<dbReference type="Gene3D" id="3.90.180.10">
    <property type="entry name" value="Medium-chain alcohol dehydrogenases, catalytic domain"/>
    <property type="match status" value="1"/>
</dbReference>